<feature type="transmembrane region" description="Helical" evidence="2">
    <location>
        <begin position="105"/>
        <end position="123"/>
    </location>
</feature>
<proteinExistence type="predicted"/>
<protein>
    <recommendedName>
        <fullName evidence="1">Inner membrane protein</fullName>
    </recommendedName>
</protein>
<feature type="transmembrane region" description="Helical" evidence="2">
    <location>
        <begin position="12"/>
        <end position="32"/>
    </location>
</feature>
<dbReference type="PANTHER" id="PTHR35813:SF1">
    <property type="entry name" value="INNER MEMBRANE PROTEIN YBAN"/>
    <property type="match status" value="1"/>
</dbReference>
<sequence>MNSLKVWHWLKVLLWRLLAIKALLLGLLGIPLPGLPTVPFLLLSAWAAGKGWPALELWLLQHPRYGPPILAWRQHGAVSRRAKWLASLMMTGSVLLMWFSAAPVLLKIILPPFLAAVATWLWLRPEPVSVNPMENPHDQST</sequence>
<keyword evidence="2" id="KW-1133">Transmembrane helix</keyword>
<evidence type="ECO:0000256" key="2">
    <source>
        <dbReference type="SAM" id="Phobius"/>
    </source>
</evidence>
<organism evidence="3 4">
    <name type="scientific">Alkalimonas delamerensis</name>
    <dbReference type="NCBI Taxonomy" id="265981"/>
    <lineage>
        <taxon>Bacteria</taxon>
        <taxon>Pseudomonadati</taxon>
        <taxon>Pseudomonadota</taxon>
        <taxon>Gammaproteobacteria</taxon>
        <taxon>Alkalimonas</taxon>
    </lineage>
</organism>
<dbReference type="InterPro" id="IPR007401">
    <property type="entry name" value="DUF454"/>
</dbReference>
<dbReference type="RefSeq" id="WP_305944561.1">
    <property type="nucleotide sequence ID" value="NZ_JAUZVY010000002.1"/>
</dbReference>
<dbReference type="Pfam" id="PF04304">
    <property type="entry name" value="DUF454"/>
    <property type="match status" value="1"/>
</dbReference>
<accession>A0ABT9GN73</accession>
<evidence type="ECO:0000313" key="4">
    <source>
        <dbReference type="Proteomes" id="UP001236258"/>
    </source>
</evidence>
<reference evidence="3 4" key="1">
    <citation type="submission" date="2023-08" db="EMBL/GenBank/DDBJ databases">
        <authorList>
            <person name="Joshi A."/>
            <person name="Thite S."/>
        </authorList>
    </citation>
    <scope>NUCLEOTIDE SEQUENCE [LARGE SCALE GENOMIC DNA]</scope>
    <source>
        <strain evidence="3 4">1E1</strain>
    </source>
</reference>
<name>A0ABT9GN73_9GAMM</name>
<dbReference type="PIRSF" id="PIRSF016789">
    <property type="entry name" value="DUF454"/>
    <property type="match status" value="1"/>
</dbReference>
<evidence type="ECO:0000256" key="1">
    <source>
        <dbReference type="PIRNR" id="PIRNR016789"/>
    </source>
</evidence>
<keyword evidence="4" id="KW-1185">Reference proteome</keyword>
<keyword evidence="1 2" id="KW-0472">Membrane</keyword>
<dbReference type="PANTHER" id="PTHR35813">
    <property type="entry name" value="INNER MEMBRANE PROTEIN YBAN"/>
    <property type="match status" value="1"/>
</dbReference>
<gene>
    <name evidence="3" type="ORF">Q3O59_05180</name>
</gene>
<evidence type="ECO:0000313" key="3">
    <source>
        <dbReference type="EMBL" id="MDP4528422.1"/>
    </source>
</evidence>
<keyword evidence="2" id="KW-0812">Transmembrane</keyword>
<keyword evidence="1" id="KW-0997">Cell inner membrane</keyword>
<comment type="subcellular location">
    <subcellularLocation>
        <location evidence="1">Cell inner membrane</location>
        <topology evidence="1">Multi-pass membrane protein</topology>
    </subcellularLocation>
</comment>
<dbReference type="Proteomes" id="UP001236258">
    <property type="component" value="Unassembled WGS sequence"/>
</dbReference>
<comment type="caution">
    <text evidence="3">The sequence shown here is derived from an EMBL/GenBank/DDBJ whole genome shotgun (WGS) entry which is preliminary data.</text>
</comment>
<dbReference type="EMBL" id="JAUZVY010000002">
    <property type="protein sequence ID" value="MDP4528422.1"/>
    <property type="molecule type" value="Genomic_DNA"/>
</dbReference>
<keyword evidence="1" id="KW-1003">Cell membrane</keyword>